<dbReference type="RefSeq" id="WP_145175845.1">
    <property type="nucleotide sequence ID" value="NZ_CP061538.1"/>
</dbReference>
<dbReference type="SUPFAM" id="SSF53187">
    <property type="entry name" value="Zn-dependent exopeptidases"/>
    <property type="match status" value="1"/>
</dbReference>
<protein>
    <submittedName>
        <fullName evidence="4">Acetylornithine deacetylase</fullName>
        <ecNumber evidence="4">3.5.1.16</ecNumber>
    </submittedName>
</protein>
<evidence type="ECO:0000259" key="3">
    <source>
        <dbReference type="Pfam" id="PF07687"/>
    </source>
</evidence>
<dbReference type="NCBIfam" id="NF005710">
    <property type="entry name" value="PRK07522.1"/>
    <property type="match status" value="1"/>
</dbReference>
<dbReference type="GO" id="GO:0006526">
    <property type="term" value="P:L-arginine biosynthetic process"/>
    <property type="evidence" value="ECO:0007669"/>
    <property type="project" value="TreeGrafter"/>
</dbReference>
<dbReference type="KEGG" id="rama:IDM48_00490"/>
<proteinExistence type="predicted"/>
<organism evidence="4 5">
    <name type="scientific">Rothia amarae</name>
    <dbReference type="NCBI Taxonomy" id="169480"/>
    <lineage>
        <taxon>Bacteria</taxon>
        <taxon>Bacillati</taxon>
        <taxon>Actinomycetota</taxon>
        <taxon>Actinomycetes</taxon>
        <taxon>Micrococcales</taxon>
        <taxon>Micrococcaceae</taxon>
        <taxon>Rothia</taxon>
    </lineage>
</organism>
<accession>A0A7H2BJY1</accession>
<name>A0A7H2BJY1_9MICC</name>
<dbReference type="Proteomes" id="UP000516421">
    <property type="component" value="Chromosome"/>
</dbReference>
<keyword evidence="2 4" id="KW-0378">Hydrolase</keyword>
<dbReference type="GO" id="GO:0046872">
    <property type="term" value="F:metal ion binding"/>
    <property type="evidence" value="ECO:0007669"/>
    <property type="project" value="UniProtKB-KW"/>
</dbReference>
<dbReference type="GO" id="GO:0008777">
    <property type="term" value="F:acetylornithine deacetylase activity"/>
    <property type="evidence" value="ECO:0007669"/>
    <property type="project" value="UniProtKB-EC"/>
</dbReference>
<evidence type="ECO:0000256" key="2">
    <source>
        <dbReference type="ARBA" id="ARBA00022801"/>
    </source>
</evidence>
<dbReference type="InterPro" id="IPR050072">
    <property type="entry name" value="Peptidase_M20A"/>
</dbReference>
<dbReference type="InterPro" id="IPR036264">
    <property type="entry name" value="Bact_exopeptidase_dim_dom"/>
</dbReference>
<keyword evidence="1" id="KW-0479">Metal-binding</keyword>
<dbReference type="Gene3D" id="3.40.630.10">
    <property type="entry name" value="Zn peptidases"/>
    <property type="match status" value="1"/>
</dbReference>
<reference evidence="4 5" key="1">
    <citation type="submission" date="2020-09" db="EMBL/GenBank/DDBJ databases">
        <title>Investigation of environmental microbe.</title>
        <authorList>
            <person name="Ou Y."/>
            <person name="Kang Q."/>
        </authorList>
    </citation>
    <scope>NUCLEOTIDE SEQUENCE [LARGE SCALE GENOMIC DNA]</scope>
    <source>
        <strain evidence="4 5">KJZ-9</strain>
    </source>
</reference>
<keyword evidence="5" id="KW-1185">Reference proteome</keyword>
<dbReference type="SUPFAM" id="SSF55031">
    <property type="entry name" value="Bacterial exopeptidase dimerisation domain"/>
    <property type="match status" value="1"/>
</dbReference>
<dbReference type="Pfam" id="PF01546">
    <property type="entry name" value="Peptidase_M20"/>
    <property type="match status" value="1"/>
</dbReference>
<evidence type="ECO:0000256" key="1">
    <source>
        <dbReference type="ARBA" id="ARBA00022723"/>
    </source>
</evidence>
<dbReference type="EC" id="3.5.1.16" evidence="4"/>
<dbReference type="InterPro" id="IPR011650">
    <property type="entry name" value="Peptidase_M20_dimer"/>
</dbReference>
<sequence length="410" mass="44624">MSNLPASFPWIEKLVALPTVATTPNDELLAVVSEEFKKYGFEPTLTYSDDGERANLFVTIPAADGSTDGGLIISGHTDVVPVKGQQWDTDPFEATVKGDKIFGRGVADMKSYIAVALWILPRFAEAKLKKPLHFAFTYDEEIGCVGAPRMIEEFIARGIKPEFAIVGEPSSMRVIAAHKGAHRGVATFHGVAKHGSLASHGVNASASAAEFVVFLEELSDEWLEKGPFDEGFVTPSSTIGGNVIDAGLQYNIVGEDARVEYDFRTIPQMSTESVVERVEKHLFEVILPRLQWRAERAEKLAGAEPGSLKDQVKVTHELLAAVPGLNTQEGDEILTLGAELIGKPESVEEPLVKVTYGTEGGQYHQAGIPAVIIGPGDIAQAHTANEWVELSQIEECERFMERVLKWAKGE</sequence>
<gene>
    <name evidence="4" type="ORF">IDM48_00490</name>
</gene>
<dbReference type="AlphaFoldDB" id="A0A7H2BJY1"/>
<feature type="domain" description="Peptidase M20 dimerisation" evidence="3">
    <location>
        <begin position="177"/>
        <end position="282"/>
    </location>
</feature>
<dbReference type="Pfam" id="PF07687">
    <property type="entry name" value="M20_dimer"/>
    <property type="match status" value="1"/>
</dbReference>
<dbReference type="PANTHER" id="PTHR43808">
    <property type="entry name" value="ACETYLORNITHINE DEACETYLASE"/>
    <property type="match status" value="1"/>
</dbReference>
<dbReference type="CDD" id="cd03894">
    <property type="entry name" value="M20_ArgE"/>
    <property type="match status" value="1"/>
</dbReference>
<evidence type="ECO:0000313" key="5">
    <source>
        <dbReference type="Proteomes" id="UP000516421"/>
    </source>
</evidence>
<dbReference type="InterPro" id="IPR002933">
    <property type="entry name" value="Peptidase_M20"/>
</dbReference>
<dbReference type="PANTHER" id="PTHR43808:SF31">
    <property type="entry name" value="N-ACETYL-L-CITRULLINE DEACETYLASE"/>
    <property type="match status" value="1"/>
</dbReference>
<dbReference type="Gene3D" id="3.30.70.360">
    <property type="match status" value="1"/>
</dbReference>
<evidence type="ECO:0000313" key="4">
    <source>
        <dbReference type="EMBL" id="QNV39977.1"/>
    </source>
</evidence>
<dbReference type="EMBL" id="CP061538">
    <property type="protein sequence ID" value="QNV39977.1"/>
    <property type="molecule type" value="Genomic_DNA"/>
</dbReference>